<name>A0AAN7VKT6_9PEZI</name>
<sequence length="287" mass="33641">MAQPPTRAMRQARRDLFRRFSAIRDLPMLMDLPAELRDIIFTFALAEQEPIIAYCEQRTVRRLRGSFHDLGQGYHQTELARECRPQPPLPPLALMKEEVSCNAFPIYLRENVFHFFIDDRSIGEVGAWKSAMEQAIHFYWKQPGNLDMNIWKHLTIRLEFRLMGRDSSHRVATIEYSLSKDSRRIDLRFGAALEAECTCWILDTLDDVFYDCDDRYVLGRFAEYAERLLVNVWKEFERTRVPSRVCTTCGKEHYETVQLLKTLARLRENVDILDDPEICSNALPTSL</sequence>
<accession>A0AAN7VKT6</accession>
<dbReference type="Proteomes" id="UP001310594">
    <property type="component" value="Unassembled WGS sequence"/>
</dbReference>
<protein>
    <submittedName>
        <fullName evidence="1">Uncharacterized protein</fullName>
    </submittedName>
</protein>
<evidence type="ECO:0000313" key="1">
    <source>
        <dbReference type="EMBL" id="KAK5690009.1"/>
    </source>
</evidence>
<evidence type="ECO:0000313" key="2">
    <source>
        <dbReference type="Proteomes" id="UP001310594"/>
    </source>
</evidence>
<organism evidence="1 2">
    <name type="scientific">Elasticomyces elasticus</name>
    <dbReference type="NCBI Taxonomy" id="574655"/>
    <lineage>
        <taxon>Eukaryota</taxon>
        <taxon>Fungi</taxon>
        <taxon>Dikarya</taxon>
        <taxon>Ascomycota</taxon>
        <taxon>Pezizomycotina</taxon>
        <taxon>Dothideomycetes</taxon>
        <taxon>Dothideomycetidae</taxon>
        <taxon>Mycosphaerellales</taxon>
        <taxon>Teratosphaeriaceae</taxon>
        <taxon>Elasticomyces</taxon>
    </lineage>
</organism>
<comment type="caution">
    <text evidence="1">The sequence shown here is derived from an EMBL/GenBank/DDBJ whole genome shotgun (WGS) entry which is preliminary data.</text>
</comment>
<gene>
    <name evidence="1" type="ORF">LTR97_012493</name>
</gene>
<proteinExistence type="predicted"/>
<reference evidence="1" key="1">
    <citation type="submission" date="2023-08" db="EMBL/GenBank/DDBJ databases">
        <title>Black Yeasts Isolated from many extreme environments.</title>
        <authorList>
            <person name="Coleine C."/>
            <person name="Stajich J.E."/>
            <person name="Selbmann L."/>
        </authorList>
    </citation>
    <scope>NUCLEOTIDE SEQUENCE</scope>
    <source>
        <strain evidence="1">CCFEE 5810</strain>
    </source>
</reference>
<dbReference type="AlphaFoldDB" id="A0AAN7VKT6"/>
<dbReference type="EMBL" id="JAVRQU010000027">
    <property type="protein sequence ID" value="KAK5690009.1"/>
    <property type="molecule type" value="Genomic_DNA"/>
</dbReference>